<dbReference type="SUPFAM" id="SSF63411">
    <property type="entry name" value="LuxS/MPP-like metallohydrolase"/>
    <property type="match status" value="2"/>
</dbReference>
<evidence type="ECO:0000259" key="3">
    <source>
        <dbReference type="Pfam" id="PF00675"/>
    </source>
</evidence>
<comment type="caution">
    <text evidence="5">The sequence shown here is derived from an EMBL/GenBank/DDBJ whole genome shotgun (WGS) entry which is preliminary data.</text>
</comment>
<gene>
    <name evidence="5" type="primary">ptrA</name>
    <name evidence="5" type="ORF">BWX89_01323</name>
</gene>
<reference evidence="5" key="1">
    <citation type="submission" date="2017-02" db="EMBL/GenBank/DDBJ databases">
        <title>Delving into the versatile metabolic prowess of the omnipresent phylum Bacteroidetes.</title>
        <authorList>
            <person name="Nobu M.K."/>
            <person name="Mei R."/>
            <person name="Narihiro T."/>
            <person name="Kuroda K."/>
            <person name="Liu W.-T."/>
        </authorList>
    </citation>
    <scope>NUCLEOTIDE SEQUENCE</scope>
    <source>
        <strain evidence="5">ADurb.Bin131</strain>
    </source>
</reference>
<evidence type="ECO:0000256" key="2">
    <source>
        <dbReference type="RuleBase" id="RU004447"/>
    </source>
</evidence>
<evidence type="ECO:0000259" key="4">
    <source>
        <dbReference type="Pfam" id="PF05193"/>
    </source>
</evidence>
<dbReference type="Pfam" id="PF05193">
    <property type="entry name" value="Peptidase_M16_C"/>
    <property type="match status" value="1"/>
</dbReference>
<keyword evidence="5" id="KW-0645">Protease</keyword>
<dbReference type="InterPro" id="IPR011765">
    <property type="entry name" value="Pept_M16_N"/>
</dbReference>
<dbReference type="Gene3D" id="3.30.830.10">
    <property type="entry name" value="Metalloenzyme, LuxS/M16 peptidase-like"/>
    <property type="match status" value="2"/>
</dbReference>
<feature type="domain" description="Peptidase M16 C-terminal" evidence="4">
    <location>
        <begin position="166"/>
        <end position="341"/>
    </location>
</feature>
<dbReference type="InterPro" id="IPR007863">
    <property type="entry name" value="Peptidase_M16_C"/>
</dbReference>
<organism evidence="5">
    <name type="scientific">candidate division TA06 bacterium ADurb.Bin131</name>
    <dbReference type="NCBI Taxonomy" id="1852827"/>
    <lineage>
        <taxon>Bacteria</taxon>
        <taxon>Bacteria division TA06</taxon>
    </lineage>
</organism>
<dbReference type="GO" id="GO:0046872">
    <property type="term" value="F:metal ion binding"/>
    <property type="evidence" value="ECO:0007669"/>
    <property type="project" value="InterPro"/>
</dbReference>
<evidence type="ECO:0000313" key="5">
    <source>
        <dbReference type="EMBL" id="OQB72408.1"/>
    </source>
</evidence>
<dbReference type="GO" id="GO:0004222">
    <property type="term" value="F:metalloendopeptidase activity"/>
    <property type="evidence" value="ECO:0007669"/>
    <property type="project" value="UniProtKB-EC"/>
</dbReference>
<sequence>MDWEIANLKNSMQVIHKQKSEYYSVSIGILVRSGSRYETPNYAGISHFVEHLVFKGTKSRSARELKESIEGKGGSFNAFTSEEVICFYVKILEPHLETGIDILSDMIKNPLFNPEEINKERNVIIEEINMYRDFPARYVFELLNNAMFGDHPLGTSILGTPESLRNINRETLFNFVENYHTGKNLVLSVAGRFNEDKLIKIADKFLSNIKEGTDTSFVRFEEKMKTPSYKIKIKETEQCHFCLGFHAYPRNDDRRFALSVANMILGGNMSSRLFNEIRENRGLAYDIRSYARSYYDTGAAIISAGLIPANLIESLKIIKEQIRIMIEQQVKEDEIERAKEYLVSQFLMGLEDPMEYMLWIGEQLAAKEKMLSINQVQSKIRAVTEKDIQDVCRDIFKKNPCFAMIGPENKLDDVSKILEDK</sequence>
<proteinExistence type="inferred from homology"/>
<name>A0A1V6C659_UNCT6</name>
<dbReference type="Pfam" id="PF00675">
    <property type="entry name" value="Peptidase_M16"/>
    <property type="match status" value="1"/>
</dbReference>
<comment type="similarity">
    <text evidence="1 2">Belongs to the peptidase M16 family.</text>
</comment>
<dbReference type="PANTHER" id="PTHR11851:SF49">
    <property type="entry name" value="MITOCHONDRIAL-PROCESSING PEPTIDASE SUBUNIT ALPHA"/>
    <property type="match status" value="1"/>
</dbReference>
<dbReference type="GO" id="GO:0006508">
    <property type="term" value="P:proteolysis"/>
    <property type="evidence" value="ECO:0007669"/>
    <property type="project" value="UniProtKB-KW"/>
</dbReference>
<dbReference type="EMBL" id="MWDQ01000129">
    <property type="protein sequence ID" value="OQB72408.1"/>
    <property type="molecule type" value="Genomic_DNA"/>
</dbReference>
<dbReference type="InterPro" id="IPR050361">
    <property type="entry name" value="MPP/UQCRC_Complex"/>
</dbReference>
<dbReference type="PROSITE" id="PS00143">
    <property type="entry name" value="INSULINASE"/>
    <property type="match status" value="1"/>
</dbReference>
<dbReference type="EC" id="3.4.24.55" evidence="5"/>
<dbReference type="InterPro" id="IPR011249">
    <property type="entry name" value="Metalloenz_LuxS/M16"/>
</dbReference>
<dbReference type="InterPro" id="IPR001431">
    <property type="entry name" value="Pept_M16_Zn_BS"/>
</dbReference>
<keyword evidence="5" id="KW-0378">Hydrolase</keyword>
<dbReference type="AlphaFoldDB" id="A0A1V6C659"/>
<evidence type="ECO:0000256" key="1">
    <source>
        <dbReference type="ARBA" id="ARBA00007261"/>
    </source>
</evidence>
<protein>
    <submittedName>
        <fullName evidence="5">Protease 3</fullName>
        <ecNumber evidence="5">3.4.24.55</ecNumber>
    </submittedName>
</protein>
<feature type="domain" description="Peptidase M16 N-terminal" evidence="3">
    <location>
        <begin position="15"/>
        <end position="160"/>
    </location>
</feature>
<dbReference type="Proteomes" id="UP000485562">
    <property type="component" value="Unassembled WGS sequence"/>
</dbReference>
<accession>A0A1V6C659</accession>
<dbReference type="PANTHER" id="PTHR11851">
    <property type="entry name" value="METALLOPROTEASE"/>
    <property type="match status" value="1"/>
</dbReference>